<accession>A0AAN6X9M4</accession>
<feature type="chain" id="PRO_5043032195" evidence="2">
    <location>
        <begin position="19"/>
        <end position="364"/>
    </location>
</feature>
<keyword evidence="4" id="KW-1185">Reference proteome</keyword>
<dbReference type="Proteomes" id="UP001302126">
    <property type="component" value="Unassembled WGS sequence"/>
</dbReference>
<evidence type="ECO:0000313" key="3">
    <source>
        <dbReference type="EMBL" id="KAK4193842.1"/>
    </source>
</evidence>
<name>A0AAN6X9M4_9PEZI</name>
<gene>
    <name evidence="3" type="ORF">QBC35DRAFT_7732</name>
</gene>
<proteinExistence type="predicted"/>
<feature type="compositionally biased region" description="Acidic residues" evidence="1">
    <location>
        <begin position="345"/>
        <end position="358"/>
    </location>
</feature>
<evidence type="ECO:0000256" key="1">
    <source>
        <dbReference type="SAM" id="MobiDB-lite"/>
    </source>
</evidence>
<evidence type="ECO:0000313" key="4">
    <source>
        <dbReference type="Proteomes" id="UP001302126"/>
    </source>
</evidence>
<protein>
    <submittedName>
        <fullName evidence="3">Uncharacterized protein</fullName>
    </submittedName>
</protein>
<feature type="signal peptide" evidence="2">
    <location>
        <begin position="1"/>
        <end position="18"/>
    </location>
</feature>
<keyword evidence="2" id="KW-0732">Signal</keyword>
<dbReference type="EMBL" id="MU864350">
    <property type="protein sequence ID" value="KAK4193842.1"/>
    <property type="molecule type" value="Genomic_DNA"/>
</dbReference>
<reference evidence="3" key="1">
    <citation type="journal article" date="2023" name="Mol. Phylogenet. Evol.">
        <title>Genome-scale phylogeny and comparative genomics of the fungal order Sordariales.</title>
        <authorList>
            <person name="Hensen N."/>
            <person name="Bonometti L."/>
            <person name="Westerberg I."/>
            <person name="Brannstrom I.O."/>
            <person name="Guillou S."/>
            <person name="Cros-Aarteil S."/>
            <person name="Calhoun S."/>
            <person name="Haridas S."/>
            <person name="Kuo A."/>
            <person name="Mondo S."/>
            <person name="Pangilinan J."/>
            <person name="Riley R."/>
            <person name="LaButti K."/>
            <person name="Andreopoulos B."/>
            <person name="Lipzen A."/>
            <person name="Chen C."/>
            <person name="Yan M."/>
            <person name="Daum C."/>
            <person name="Ng V."/>
            <person name="Clum A."/>
            <person name="Steindorff A."/>
            <person name="Ohm R.A."/>
            <person name="Martin F."/>
            <person name="Silar P."/>
            <person name="Natvig D.O."/>
            <person name="Lalanne C."/>
            <person name="Gautier V."/>
            <person name="Ament-Velasquez S.L."/>
            <person name="Kruys A."/>
            <person name="Hutchinson M.I."/>
            <person name="Powell A.J."/>
            <person name="Barry K."/>
            <person name="Miller A.N."/>
            <person name="Grigoriev I.V."/>
            <person name="Debuchy R."/>
            <person name="Gladieux P."/>
            <person name="Hiltunen Thoren M."/>
            <person name="Johannesson H."/>
        </authorList>
    </citation>
    <scope>NUCLEOTIDE SEQUENCE</scope>
    <source>
        <strain evidence="3">PSN309</strain>
    </source>
</reference>
<dbReference type="AlphaFoldDB" id="A0AAN6X9M4"/>
<evidence type="ECO:0000256" key="2">
    <source>
        <dbReference type="SAM" id="SignalP"/>
    </source>
</evidence>
<sequence length="364" mass="36413">MKTFALTLLSAALASAQAVNNSPGIISNSTSTSATSSSLDISSADFDIANAGADFDINSLLGQNGGIGGLDLNSLNAGGLNLGNIDLNNQDVIVDAILAMLNQFCLGGQLNRNNILSFGFNNDVDLFFQLAQLEKFQQLGFVGLSGIQSLFNAGRLLGGFDLGLFKREIASARKTMKRTRLRRGQHLRRQACPTTPAGVIGAGRQQGNAGLFTTAAPNLALATSAAGLVAEQEAGFTIATADPDLDFGAGGFTIATADPDFVPAATTASVAAIATASAAVAVAAVVPTAAAAAPVIGSFTPIVAPAAAAVVASASAAAVEVPVAAAASAPPAAAAATVVPAAAVEEEEVDDDADEVDNLSDLTR</sequence>
<comment type="caution">
    <text evidence="3">The sequence shown here is derived from an EMBL/GenBank/DDBJ whole genome shotgun (WGS) entry which is preliminary data.</text>
</comment>
<reference evidence="3" key="2">
    <citation type="submission" date="2023-05" db="EMBL/GenBank/DDBJ databases">
        <authorList>
            <consortium name="Lawrence Berkeley National Laboratory"/>
            <person name="Steindorff A."/>
            <person name="Hensen N."/>
            <person name="Bonometti L."/>
            <person name="Westerberg I."/>
            <person name="Brannstrom I.O."/>
            <person name="Guillou S."/>
            <person name="Cros-Aarteil S."/>
            <person name="Calhoun S."/>
            <person name="Haridas S."/>
            <person name="Kuo A."/>
            <person name="Mondo S."/>
            <person name="Pangilinan J."/>
            <person name="Riley R."/>
            <person name="Labutti K."/>
            <person name="Andreopoulos B."/>
            <person name="Lipzen A."/>
            <person name="Chen C."/>
            <person name="Yanf M."/>
            <person name="Daum C."/>
            <person name="Ng V."/>
            <person name="Clum A."/>
            <person name="Ohm R."/>
            <person name="Martin F."/>
            <person name="Silar P."/>
            <person name="Natvig D."/>
            <person name="Lalanne C."/>
            <person name="Gautier V."/>
            <person name="Ament-Velasquez S.L."/>
            <person name="Kruys A."/>
            <person name="Hutchinson M.I."/>
            <person name="Powell A.J."/>
            <person name="Barry K."/>
            <person name="Miller A.N."/>
            <person name="Grigoriev I.V."/>
            <person name="Debuchy R."/>
            <person name="Gladieux P."/>
            <person name="Thoren M.H."/>
            <person name="Johannesson H."/>
        </authorList>
    </citation>
    <scope>NUCLEOTIDE SEQUENCE</scope>
    <source>
        <strain evidence="3">PSN309</strain>
    </source>
</reference>
<feature type="region of interest" description="Disordered" evidence="1">
    <location>
        <begin position="345"/>
        <end position="364"/>
    </location>
</feature>
<organism evidence="3 4">
    <name type="scientific">Podospora australis</name>
    <dbReference type="NCBI Taxonomy" id="1536484"/>
    <lineage>
        <taxon>Eukaryota</taxon>
        <taxon>Fungi</taxon>
        <taxon>Dikarya</taxon>
        <taxon>Ascomycota</taxon>
        <taxon>Pezizomycotina</taxon>
        <taxon>Sordariomycetes</taxon>
        <taxon>Sordariomycetidae</taxon>
        <taxon>Sordariales</taxon>
        <taxon>Podosporaceae</taxon>
        <taxon>Podospora</taxon>
    </lineage>
</organism>